<protein>
    <submittedName>
        <fullName evidence="1">Uncharacterized protein</fullName>
    </submittedName>
</protein>
<gene>
    <name evidence="1" type="ORF">GCWU000325_02397</name>
</gene>
<dbReference type="Proteomes" id="UP000003460">
    <property type="component" value="Unassembled WGS sequence"/>
</dbReference>
<comment type="caution">
    <text evidence="1">The sequence shown here is derived from an EMBL/GenBank/DDBJ whole genome shotgun (WGS) entry which is preliminary data.</text>
</comment>
<evidence type="ECO:0000313" key="1">
    <source>
        <dbReference type="EMBL" id="EEX70813.1"/>
    </source>
</evidence>
<reference evidence="1" key="1">
    <citation type="submission" date="2009-09" db="EMBL/GenBank/DDBJ databases">
        <authorList>
            <person name="Weinstock G."/>
            <person name="Sodergren E."/>
            <person name="Clifton S."/>
            <person name="Fulton L."/>
            <person name="Fulton B."/>
            <person name="Courtney L."/>
            <person name="Fronick C."/>
            <person name="Harrison M."/>
            <person name="Strong C."/>
            <person name="Farmer C."/>
            <person name="Delahaunty K."/>
            <person name="Markovic C."/>
            <person name="Hall O."/>
            <person name="Minx P."/>
            <person name="Tomlinson C."/>
            <person name="Mitreva M."/>
            <person name="Nelson J."/>
            <person name="Hou S."/>
            <person name="Wollam A."/>
            <person name="Pepin K.H."/>
            <person name="Johnson M."/>
            <person name="Bhonagiri V."/>
            <person name="Nash W.E."/>
            <person name="Warren W."/>
            <person name="Chinwalla A."/>
            <person name="Mardis E.R."/>
            <person name="Wilson R.K."/>
        </authorList>
    </citation>
    <scope>NUCLEOTIDE SEQUENCE [LARGE SCALE GENOMIC DNA]</scope>
    <source>
        <strain evidence="1">ATCC 51259</strain>
    </source>
</reference>
<name>C9LJI5_9BACT</name>
<keyword evidence="2" id="KW-1185">Reference proteome</keyword>
<dbReference type="STRING" id="626522.GCWU000325_02397"/>
<dbReference type="AlphaFoldDB" id="C9LJI5"/>
<organism evidence="1 2">
    <name type="scientific">Alloprevotella tannerae ATCC 51259</name>
    <dbReference type="NCBI Taxonomy" id="626522"/>
    <lineage>
        <taxon>Bacteria</taxon>
        <taxon>Pseudomonadati</taxon>
        <taxon>Bacteroidota</taxon>
        <taxon>Bacteroidia</taxon>
        <taxon>Bacteroidales</taxon>
        <taxon>Prevotellaceae</taxon>
        <taxon>Alloprevotella</taxon>
    </lineage>
</organism>
<proteinExistence type="predicted"/>
<dbReference type="EMBL" id="ACIJ02000027">
    <property type="protein sequence ID" value="EEX70813.1"/>
    <property type="molecule type" value="Genomic_DNA"/>
</dbReference>
<evidence type="ECO:0000313" key="2">
    <source>
        <dbReference type="Proteomes" id="UP000003460"/>
    </source>
</evidence>
<sequence>MSHIFKYFCSLSAIYENAHVRLEQVGKSENVRLEQLFVRLEQVGLG</sequence>
<accession>C9LJI5</accession>
<dbReference type="HOGENOM" id="CLU_3187518_0_0_10"/>